<gene>
    <name evidence="1" type="ordered locus">Dde_3358</name>
</gene>
<name>Q30VZ4_OLEA2</name>
<organism evidence="1 2">
    <name type="scientific">Oleidesulfovibrio alaskensis (strain ATCC BAA-1058 / DSM 17464 / G20)</name>
    <name type="common">Desulfovibrio alaskensis</name>
    <dbReference type="NCBI Taxonomy" id="207559"/>
    <lineage>
        <taxon>Bacteria</taxon>
        <taxon>Pseudomonadati</taxon>
        <taxon>Thermodesulfobacteriota</taxon>
        <taxon>Desulfovibrionia</taxon>
        <taxon>Desulfovibrionales</taxon>
        <taxon>Desulfovibrionaceae</taxon>
        <taxon>Oleidesulfovibrio</taxon>
    </lineage>
</organism>
<accession>Q30VZ4</accession>
<proteinExistence type="predicted"/>
<protein>
    <recommendedName>
        <fullName evidence="3">Regulatory protein GemA</fullName>
    </recommendedName>
</protein>
<dbReference type="AlphaFoldDB" id="Q30VZ4"/>
<dbReference type="STRING" id="207559.Dde_3358"/>
<evidence type="ECO:0000313" key="2">
    <source>
        <dbReference type="Proteomes" id="UP000002710"/>
    </source>
</evidence>
<evidence type="ECO:0008006" key="3">
    <source>
        <dbReference type="Google" id="ProtNLM"/>
    </source>
</evidence>
<dbReference type="Proteomes" id="UP000002710">
    <property type="component" value="Chromosome"/>
</dbReference>
<dbReference type="eggNOG" id="COG4382">
    <property type="taxonomic scope" value="Bacteria"/>
</dbReference>
<sequence length="152" mass="17391">MSRIAEIRKIQLGKRLLGLHKDEVAYRGMLNNMFGVSSAADLDAKQRYRLIRHMEELGAQFSSKGKTNPGQPRQNGDNFYVIPDNAPYANQKRYILVLWKALGWSLKGIDTRMRKQFGLDSLVWVQDQAQLQTITKDLQNRCRKAGIDPDNA</sequence>
<reference evidence="1 2" key="1">
    <citation type="journal article" date="2011" name="J. Bacteriol.">
        <title>Complete genome sequence and updated annotation of Desulfovibrio alaskensis G20.</title>
        <authorList>
            <person name="Hauser L.J."/>
            <person name="Land M.L."/>
            <person name="Brown S.D."/>
            <person name="Larimer F."/>
            <person name="Keller K.L."/>
            <person name="Rapp-Giles B.J."/>
            <person name="Price M.N."/>
            <person name="Lin M."/>
            <person name="Bruce D.C."/>
            <person name="Detter J.C."/>
            <person name="Tapia R."/>
            <person name="Han C.S."/>
            <person name="Goodwin L.A."/>
            <person name="Cheng J.F."/>
            <person name="Pitluck S."/>
            <person name="Copeland A."/>
            <person name="Lucas S."/>
            <person name="Nolan M."/>
            <person name="Lapidus A.L."/>
            <person name="Palumbo A.V."/>
            <person name="Wall J.D."/>
        </authorList>
    </citation>
    <scope>NUCLEOTIDE SEQUENCE [LARGE SCALE GENOMIC DNA]</scope>
    <source>
        <strain evidence="2">ATCC BAA 1058 / DSM 17464 / G20</strain>
    </source>
</reference>
<dbReference type="HOGENOM" id="CLU_140907_0_0_7"/>
<evidence type="ECO:0000313" key="1">
    <source>
        <dbReference type="EMBL" id="ABB40152.1"/>
    </source>
</evidence>
<dbReference type="RefSeq" id="WP_011369078.1">
    <property type="nucleotide sequence ID" value="NC_007519.1"/>
</dbReference>
<dbReference type="EMBL" id="CP000112">
    <property type="protein sequence ID" value="ABB40152.1"/>
    <property type="molecule type" value="Genomic_DNA"/>
</dbReference>
<keyword evidence="2" id="KW-1185">Reference proteome</keyword>
<dbReference type="Pfam" id="PF06252">
    <property type="entry name" value="GemA"/>
    <property type="match status" value="1"/>
</dbReference>
<dbReference type="InterPro" id="IPR009363">
    <property type="entry name" value="Phage_Mu_Gp16"/>
</dbReference>
<dbReference type="KEGG" id="dde:Dde_3358"/>